<feature type="modified residue" description="4-aspartylphosphate" evidence="19">
    <location>
        <position position="752"/>
    </location>
</feature>
<dbReference type="CDD" id="cd00130">
    <property type="entry name" value="PAS"/>
    <property type="match status" value="1"/>
</dbReference>
<evidence type="ECO:0000256" key="1">
    <source>
        <dbReference type="ARBA" id="ARBA00000085"/>
    </source>
</evidence>
<evidence type="ECO:0000259" key="23">
    <source>
        <dbReference type="PROSITE" id="PS50110"/>
    </source>
</evidence>
<evidence type="ECO:0000256" key="15">
    <source>
        <dbReference type="ARBA" id="ARBA00058004"/>
    </source>
</evidence>
<dbReference type="FunFam" id="1.10.287.130:FF:000002">
    <property type="entry name" value="Two-component osmosensing histidine kinase"/>
    <property type="match status" value="1"/>
</dbReference>
<dbReference type="GO" id="GO:0005886">
    <property type="term" value="C:plasma membrane"/>
    <property type="evidence" value="ECO:0007669"/>
    <property type="project" value="UniProtKB-SubCell"/>
</dbReference>
<dbReference type="Gene3D" id="3.30.565.10">
    <property type="entry name" value="Histidine kinase-like ATPase, C-terminal domain"/>
    <property type="match status" value="1"/>
</dbReference>
<dbReference type="SMART" id="SM00388">
    <property type="entry name" value="HisKA"/>
    <property type="match status" value="1"/>
</dbReference>
<accession>A0A850QHP0</accession>
<dbReference type="SMART" id="SM00086">
    <property type="entry name" value="PAC"/>
    <property type="match status" value="1"/>
</dbReference>
<evidence type="ECO:0000256" key="13">
    <source>
        <dbReference type="ARBA" id="ARBA00023012"/>
    </source>
</evidence>
<keyword evidence="7 21" id="KW-0812">Transmembrane</keyword>
<keyword evidence="8" id="KW-0732">Signal</keyword>
<dbReference type="Gene3D" id="3.30.450.20">
    <property type="entry name" value="PAS domain"/>
    <property type="match status" value="3"/>
</dbReference>
<reference evidence="25 26" key="1">
    <citation type="submission" date="2020-06" db="EMBL/GenBank/DDBJ databases">
        <authorList>
            <person name="Qiu C."/>
            <person name="Liu Z."/>
        </authorList>
    </citation>
    <scope>NUCLEOTIDE SEQUENCE [LARGE SCALE GENOMIC DNA]</scope>
    <source>
        <strain evidence="25 26">EM 1</strain>
    </source>
</reference>
<dbReference type="Gene3D" id="1.10.287.130">
    <property type="match status" value="1"/>
</dbReference>
<dbReference type="InterPro" id="IPR013655">
    <property type="entry name" value="PAS_fold_3"/>
</dbReference>
<keyword evidence="12 21" id="KW-1133">Transmembrane helix</keyword>
<name>A0A850QHP0_9BURK</name>
<gene>
    <name evidence="25" type="ORF">HV832_03570</name>
</gene>
<evidence type="ECO:0000256" key="2">
    <source>
        <dbReference type="ARBA" id="ARBA00004651"/>
    </source>
</evidence>
<evidence type="ECO:0000256" key="3">
    <source>
        <dbReference type="ARBA" id="ARBA00012438"/>
    </source>
</evidence>
<dbReference type="EC" id="2.7.13.3" evidence="3"/>
<evidence type="ECO:0000256" key="21">
    <source>
        <dbReference type="SAM" id="Phobius"/>
    </source>
</evidence>
<dbReference type="Gene3D" id="2.10.70.100">
    <property type="match status" value="1"/>
</dbReference>
<evidence type="ECO:0000256" key="5">
    <source>
        <dbReference type="ARBA" id="ARBA00022553"/>
    </source>
</evidence>
<evidence type="ECO:0000256" key="11">
    <source>
        <dbReference type="ARBA" id="ARBA00022840"/>
    </source>
</evidence>
<evidence type="ECO:0000256" key="6">
    <source>
        <dbReference type="ARBA" id="ARBA00022679"/>
    </source>
</evidence>
<keyword evidence="21" id="KW-0472">Membrane</keyword>
<dbReference type="CDD" id="cd16922">
    <property type="entry name" value="HATPase_EvgS-ArcB-TorS-like"/>
    <property type="match status" value="1"/>
</dbReference>
<proteinExistence type="predicted"/>
<dbReference type="InterPro" id="IPR036890">
    <property type="entry name" value="HATPase_C_sf"/>
</dbReference>
<keyword evidence="9" id="KW-0547">Nucleotide-binding</keyword>
<dbReference type="SMART" id="SM00387">
    <property type="entry name" value="HATPase_c"/>
    <property type="match status" value="1"/>
</dbReference>
<dbReference type="PROSITE" id="PS50113">
    <property type="entry name" value="PAC"/>
    <property type="match status" value="1"/>
</dbReference>
<dbReference type="RefSeq" id="WP_176802198.1">
    <property type="nucleotide sequence ID" value="NZ_JABXYJ010000002.1"/>
</dbReference>
<keyword evidence="5 19" id="KW-0597">Phosphoprotein</keyword>
<dbReference type="InterPro" id="IPR029151">
    <property type="entry name" value="Sensor-like_sf"/>
</dbReference>
<dbReference type="CDD" id="cd00156">
    <property type="entry name" value="REC"/>
    <property type="match status" value="1"/>
</dbReference>
<dbReference type="InterPro" id="IPR000014">
    <property type="entry name" value="PAS"/>
</dbReference>
<feature type="modified residue" description="4-aspartylphosphate" evidence="19">
    <location>
        <position position="895"/>
    </location>
</feature>
<dbReference type="Pfam" id="PF00512">
    <property type="entry name" value="HisKA"/>
    <property type="match status" value="1"/>
</dbReference>
<evidence type="ECO:0000256" key="10">
    <source>
        <dbReference type="ARBA" id="ARBA00022777"/>
    </source>
</evidence>
<evidence type="ECO:0000256" key="4">
    <source>
        <dbReference type="ARBA" id="ARBA00022475"/>
    </source>
</evidence>
<comment type="subunit">
    <text evidence="16">At low DSF concentrations, interacts with RpfF.</text>
</comment>
<feature type="domain" description="Response regulatory" evidence="23">
    <location>
        <begin position="698"/>
        <end position="817"/>
    </location>
</feature>
<dbReference type="CDD" id="cd12915">
    <property type="entry name" value="PDC2_DGC_like"/>
    <property type="match status" value="1"/>
</dbReference>
<dbReference type="Pfam" id="PF08447">
    <property type="entry name" value="PAS_3"/>
    <property type="match status" value="1"/>
</dbReference>
<dbReference type="CDD" id="cd00082">
    <property type="entry name" value="HisKA"/>
    <property type="match status" value="1"/>
</dbReference>
<keyword evidence="6" id="KW-0808">Transferase</keyword>
<dbReference type="InterPro" id="IPR005467">
    <property type="entry name" value="His_kinase_dom"/>
</dbReference>
<evidence type="ECO:0000256" key="12">
    <source>
        <dbReference type="ARBA" id="ARBA00022989"/>
    </source>
</evidence>
<evidence type="ECO:0000259" key="24">
    <source>
        <dbReference type="PROSITE" id="PS50113"/>
    </source>
</evidence>
<dbReference type="SMART" id="SM00448">
    <property type="entry name" value="REC"/>
    <property type="match status" value="2"/>
</dbReference>
<keyword evidence="13" id="KW-0902">Two-component regulatory system</keyword>
<dbReference type="PANTHER" id="PTHR45339">
    <property type="entry name" value="HYBRID SIGNAL TRANSDUCTION HISTIDINE KINASE J"/>
    <property type="match status" value="1"/>
</dbReference>
<dbReference type="InterPro" id="IPR000700">
    <property type="entry name" value="PAS-assoc_C"/>
</dbReference>
<dbReference type="Pfam" id="PF00072">
    <property type="entry name" value="Response_reg"/>
    <property type="match status" value="2"/>
</dbReference>
<dbReference type="GO" id="GO:0000155">
    <property type="term" value="F:phosphorelay sensor kinase activity"/>
    <property type="evidence" value="ECO:0007669"/>
    <property type="project" value="InterPro"/>
</dbReference>
<feature type="domain" description="PAC" evidence="24">
    <location>
        <begin position="389"/>
        <end position="442"/>
    </location>
</feature>
<dbReference type="FunFam" id="3.30.565.10:FF:000010">
    <property type="entry name" value="Sensor histidine kinase RcsC"/>
    <property type="match status" value="1"/>
</dbReference>
<comment type="caution">
    <text evidence="25">The sequence shown here is derived from an EMBL/GenBank/DDBJ whole genome shotgun (WGS) entry which is preliminary data.</text>
</comment>
<organism evidence="25 26">
    <name type="scientific">Undibacterium oligocarboniphilum</name>
    <dbReference type="NCBI Taxonomy" id="666702"/>
    <lineage>
        <taxon>Bacteria</taxon>
        <taxon>Pseudomonadati</taxon>
        <taxon>Pseudomonadota</taxon>
        <taxon>Betaproteobacteria</taxon>
        <taxon>Burkholderiales</taxon>
        <taxon>Oxalobacteraceae</taxon>
        <taxon>Undibacterium</taxon>
    </lineage>
</organism>
<feature type="transmembrane region" description="Helical" evidence="21">
    <location>
        <begin position="280"/>
        <end position="303"/>
    </location>
</feature>
<evidence type="ECO:0000256" key="17">
    <source>
        <dbReference type="ARBA" id="ARBA00068150"/>
    </source>
</evidence>
<dbReference type="SUPFAM" id="SSF103190">
    <property type="entry name" value="Sensory domain-like"/>
    <property type="match status" value="1"/>
</dbReference>
<protein>
    <recommendedName>
        <fullName evidence="17">Sensory/regulatory protein RpfC</fullName>
        <ecNumber evidence="3">2.7.13.3</ecNumber>
    </recommendedName>
    <alternativeName>
        <fullName evidence="18">Virulence sensor protein BvgS</fullName>
    </alternativeName>
</protein>
<keyword evidence="11" id="KW-0067">ATP-binding</keyword>
<dbReference type="SUPFAM" id="SSF55874">
    <property type="entry name" value="ATPase domain of HSP90 chaperone/DNA topoisomerase II/histidine kinase"/>
    <property type="match status" value="1"/>
</dbReference>
<dbReference type="InterPro" id="IPR036097">
    <property type="entry name" value="HisK_dim/P_sf"/>
</dbReference>
<dbReference type="CDD" id="cd17546">
    <property type="entry name" value="REC_hyHK_CKI1_RcsC-like"/>
    <property type="match status" value="1"/>
</dbReference>
<dbReference type="AlphaFoldDB" id="A0A850QHP0"/>
<comment type="subcellular location">
    <subcellularLocation>
        <location evidence="2">Cell membrane</location>
        <topology evidence="2">Multi-pass membrane protein</topology>
    </subcellularLocation>
</comment>
<evidence type="ECO:0000256" key="18">
    <source>
        <dbReference type="ARBA" id="ARBA00070152"/>
    </source>
</evidence>
<dbReference type="InterPro" id="IPR004358">
    <property type="entry name" value="Sig_transdc_His_kin-like_C"/>
</dbReference>
<dbReference type="Gene3D" id="3.40.50.2300">
    <property type="match status" value="2"/>
</dbReference>
<evidence type="ECO:0000259" key="22">
    <source>
        <dbReference type="PROSITE" id="PS50109"/>
    </source>
</evidence>
<comment type="catalytic activity">
    <reaction evidence="1">
        <text>ATP + protein L-histidine = ADP + protein N-phospho-L-histidine.</text>
        <dbReference type="EC" id="2.7.13.3"/>
    </reaction>
</comment>
<dbReference type="SUPFAM" id="SSF55785">
    <property type="entry name" value="PYP-like sensor domain (PAS domain)"/>
    <property type="match status" value="1"/>
</dbReference>
<dbReference type="EMBL" id="JABXYJ010000002">
    <property type="protein sequence ID" value="NVO76913.1"/>
    <property type="molecule type" value="Genomic_DNA"/>
</dbReference>
<dbReference type="InterPro" id="IPR035965">
    <property type="entry name" value="PAS-like_dom_sf"/>
</dbReference>
<feature type="domain" description="Response regulatory" evidence="23">
    <location>
        <begin position="846"/>
        <end position="964"/>
    </location>
</feature>
<comment type="function">
    <text evidence="15">Member of the two-component regulatory system BvgS/BvgA. Phosphorylates BvgA via a four-step phosphorelay in response to environmental signals.</text>
</comment>
<dbReference type="CDD" id="cd12914">
    <property type="entry name" value="PDC1_DGC_like"/>
    <property type="match status" value="1"/>
</dbReference>
<dbReference type="NCBIfam" id="TIGR00229">
    <property type="entry name" value="sensory_box"/>
    <property type="match status" value="1"/>
</dbReference>
<evidence type="ECO:0000313" key="26">
    <source>
        <dbReference type="Proteomes" id="UP000588051"/>
    </source>
</evidence>
<feature type="coiled-coil region" evidence="20">
    <location>
        <begin position="426"/>
        <end position="453"/>
    </location>
</feature>
<evidence type="ECO:0000256" key="19">
    <source>
        <dbReference type="PROSITE-ProRule" id="PRU00169"/>
    </source>
</evidence>
<dbReference type="InterPro" id="IPR011006">
    <property type="entry name" value="CheY-like_superfamily"/>
</dbReference>
<keyword evidence="4" id="KW-1003">Cell membrane</keyword>
<dbReference type="GO" id="GO:0005524">
    <property type="term" value="F:ATP binding"/>
    <property type="evidence" value="ECO:0007669"/>
    <property type="project" value="UniProtKB-KW"/>
</dbReference>
<evidence type="ECO:0000256" key="7">
    <source>
        <dbReference type="ARBA" id="ARBA00022692"/>
    </source>
</evidence>
<dbReference type="PANTHER" id="PTHR45339:SF1">
    <property type="entry name" value="HYBRID SIGNAL TRANSDUCTION HISTIDINE KINASE J"/>
    <property type="match status" value="1"/>
</dbReference>
<evidence type="ECO:0000256" key="16">
    <source>
        <dbReference type="ARBA" id="ARBA00064003"/>
    </source>
</evidence>
<dbReference type="InterPro" id="IPR001789">
    <property type="entry name" value="Sig_transdc_resp-reg_receiver"/>
</dbReference>
<dbReference type="InterPro" id="IPR001610">
    <property type="entry name" value="PAC"/>
</dbReference>
<dbReference type="PROSITE" id="PS50109">
    <property type="entry name" value="HIS_KIN"/>
    <property type="match status" value="1"/>
</dbReference>
<dbReference type="PRINTS" id="PR00344">
    <property type="entry name" value="BCTRLSENSOR"/>
</dbReference>
<evidence type="ECO:0000256" key="20">
    <source>
        <dbReference type="SAM" id="Coils"/>
    </source>
</evidence>
<keyword evidence="20" id="KW-0175">Coiled coil</keyword>
<keyword evidence="26" id="KW-1185">Reference proteome</keyword>
<feature type="domain" description="Histidine kinase" evidence="22">
    <location>
        <begin position="460"/>
        <end position="681"/>
    </location>
</feature>
<evidence type="ECO:0000256" key="9">
    <source>
        <dbReference type="ARBA" id="ARBA00022741"/>
    </source>
</evidence>
<dbReference type="Proteomes" id="UP000588051">
    <property type="component" value="Unassembled WGS sequence"/>
</dbReference>
<keyword evidence="10" id="KW-0418">Kinase</keyword>
<dbReference type="InterPro" id="IPR003661">
    <property type="entry name" value="HisK_dim/P_dom"/>
</dbReference>
<keyword evidence="14" id="KW-0843">Virulence</keyword>
<dbReference type="SUPFAM" id="SSF47384">
    <property type="entry name" value="Homodimeric domain of signal transducing histidine kinase"/>
    <property type="match status" value="1"/>
</dbReference>
<evidence type="ECO:0000256" key="8">
    <source>
        <dbReference type="ARBA" id="ARBA00022729"/>
    </source>
</evidence>
<dbReference type="PROSITE" id="PS50110">
    <property type="entry name" value="RESPONSE_REGULATORY"/>
    <property type="match status" value="2"/>
</dbReference>
<dbReference type="Pfam" id="PF02518">
    <property type="entry name" value="HATPase_c"/>
    <property type="match status" value="1"/>
</dbReference>
<sequence length="969" mass="109211">MKRAKKHFKQQLLLLFVLFQVLIWGVAYYELNRSYQSVLNEANIRTREQAQMFAEYSSANIKRVNEVLLDLRRQWHGDWKEFSELVKYRQEIIDDISFQVAVIDQNGILQFSNLSKPNDRTDLSDREHFNVHKRSPGSDRLFISKPLLGKVSKKWSIQFTRPILNKGEFDGVLVISVSPDMFTSFAKKINANGLITVTRDNGTVVARFPATNFEKNKTVDVSPFAGEGKPLSGNYQRFSHIDGVERLLGYQHLPEYEMIFFNGETLDNILSPYWQNKKNIIIFSILLTGVSIFLFLTLLRTFLAKHQMQERLIERDEILRQSQEVGRIGGFVFDFETGSFNNSTNINSIFGISPEYRQDYEGWLSLIHPADQLREFEEMREVVQCGSTFRSEYRIIRPVDGKICWVNAIGKIERSQDGKARRMIGIVQDISDRKNYEAELTKAKEEAEAASVAKSLFLASMSHEIRTPMNGVIGMTDLVLDTELTPEQRDYIHTIKTSADSLLIIINDILDSSKIEAGKMELEHLSFDLSLALNEVIKPLGVQAEKKGLELIMDIWADRYRFVTGDAGRLKQILLNIIGNAIKFTERGEIRVHLHCEPAPDQKVRLLFRITDTGIGIPEEKLHSIFDLFSQADNSITRKFGGTGLGLSISSRLVELMGGHLHVESQVGVGSTFSFNLLLQQSTDNRIPLADQTLPPARVLIADDNASQRQVLALAMQKWQLPYLEVGSGNEALTVLKQSRERGDPVELLLLDVHMADISGFQLIESLRVEGTVLPKLILMISGSAMDDIKTCRRMNLSHLSKPFSMVELKRAIQNTLETKPVFTGNGDSGGETTQEGGIASLRGLQILLVEDNKINQRIAIMILEKAGHQVQVCENGALALEILGSQTFDLILMDMQMPVMGGVEATINIRHREEQTGLHIPIIAMTANAMDDDRELCLSSGMDGYVSKPVKSAVLLHTITEVMQVKNI</sequence>
<dbReference type="SUPFAM" id="SSF52172">
    <property type="entry name" value="CheY-like"/>
    <property type="match status" value="2"/>
</dbReference>
<feature type="transmembrane region" description="Helical" evidence="21">
    <location>
        <begin position="12"/>
        <end position="29"/>
    </location>
</feature>
<evidence type="ECO:0000256" key="14">
    <source>
        <dbReference type="ARBA" id="ARBA00023026"/>
    </source>
</evidence>
<evidence type="ECO:0000313" key="25">
    <source>
        <dbReference type="EMBL" id="NVO76913.1"/>
    </source>
</evidence>
<dbReference type="InterPro" id="IPR003594">
    <property type="entry name" value="HATPase_dom"/>
</dbReference>